<keyword evidence="1" id="KW-1133">Transmembrane helix</keyword>
<dbReference type="Proteomes" id="UP000520814">
    <property type="component" value="Unassembled WGS sequence"/>
</dbReference>
<feature type="transmembrane region" description="Helical" evidence="1">
    <location>
        <begin position="396"/>
        <end position="419"/>
    </location>
</feature>
<feature type="transmembrane region" description="Helical" evidence="1">
    <location>
        <begin position="214"/>
        <end position="233"/>
    </location>
</feature>
<dbReference type="AlphaFoldDB" id="A0A7W9SMI6"/>
<keyword evidence="3" id="KW-1185">Reference proteome</keyword>
<protein>
    <recommendedName>
        <fullName evidence="4">Membrane protein YfhO</fullName>
    </recommendedName>
</protein>
<feature type="transmembrane region" description="Helical" evidence="1">
    <location>
        <begin position="863"/>
        <end position="885"/>
    </location>
</feature>
<feature type="transmembrane region" description="Helical" evidence="1">
    <location>
        <begin position="538"/>
        <end position="564"/>
    </location>
</feature>
<sequence length="893" mass="98080">MKPHSLRQKLLLLVSFVLVFLAIRVQIITDDGEGTLSVDLNITGLSPQEDPQVQVFALSALGEATPLAHLDGTTRWRQAFLYKTQTLRIYLPPAVLQKKLPLTVTCAGRVLLETDTATLATTWTPVPKPTGHPSPLVALDSPPRLRGTFGTLNGPELTPYGEVGAQALALLGVGFGLVWLSEWLAPRLQRPLRILHLCLRQRPARAYPTATERVYRLGGLACLGGSLVLLVHGKRYGFVHDDNITQFLPVILQGCESLFRGIFPTYNPFELMGSPTASVGTYALTYPPTYLCYAVARWLFHDTYLTLDLFEVLHLALGYLATFSLARRLGLRPALALCVALSFVLCGYFVVYTRCWFYMGPVALWTPLLLLALLPLTDPKPLTVGWPLRTGLVLGLYFHAGNAQMWIYTLLCAACLLLLWQRTGQLVRGRLCWIVAALLVGLAIAAPLLIVQSMEVVGIRRSANIKAGVLPGLFAMLLPTPLVKVAMPGMWMTTGPWKHLANFSPLYFCGPFLLGTAFLGLLSPSWFCWSRRLVGANVWLLCGALALAICLGECGGISQLLVLLPVFNKFQHSWKFLPLVALFCGLGGALMIERWLRLQRHPQTHERLLTILTPALLAYNAFVSQPVLTLPDAPYAPLPESVRALVLDPRVPLQRSMALAPWLPEWRDPGLVAGLSQNFATVYGVPMLEGYDPLVAKSPLNVRLADRLYANTAAPRARQDFDPTPLVEPLTALRRYGVRWALLTEGYKEIKGIYALEKALKDNGRLHKATRHTQVRELSGYDPLAFVEGAPERALPIALTAEGVRVTLGGSAAGTLTVNFLAREQLHAYVDGKRVPSTKDSWDRVRVAVPTGAQALTLRYEPAWGKGFLVSGILLLMALGAMYAATKIADSPD</sequence>
<feature type="transmembrane region" description="Helical" evidence="1">
    <location>
        <begin position="431"/>
        <end position="451"/>
    </location>
</feature>
<proteinExistence type="predicted"/>
<organism evidence="2 3">
    <name type="scientific">Armatimonas rosea</name>
    <dbReference type="NCBI Taxonomy" id="685828"/>
    <lineage>
        <taxon>Bacteria</taxon>
        <taxon>Bacillati</taxon>
        <taxon>Armatimonadota</taxon>
        <taxon>Armatimonadia</taxon>
        <taxon>Armatimonadales</taxon>
        <taxon>Armatimonadaceae</taxon>
        <taxon>Armatimonas</taxon>
    </lineage>
</organism>
<feature type="transmembrane region" description="Helical" evidence="1">
    <location>
        <begin position="576"/>
        <end position="596"/>
    </location>
</feature>
<dbReference type="EMBL" id="JACHGW010000001">
    <property type="protein sequence ID" value="MBB6048683.1"/>
    <property type="molecule type" value="Genomic_DNA"/>
</dbReference>
<keyword evidence="1" id="KW-0812">Transmembrane</keyword>
<feature type="transmembrane region" description="Helical" evidence="1">
    <location>
        <begin position="163"/>
        <end position="185"/>
    </location>
</feature>
<name>A0A7W9SMI6_ARMRO</name>
<evidence type="ECO:0000313" key="2">
    <source>
        <dbReference type="EMBL" id="MBB6048683.1"/>
    </source>
</evidence>
<accession>A0A7W9SMI6</accession>
<feature type="transmembrane region" description="Helical" evidence="1">
    <location>
        <begin position="503"/>
        <end position="526"/>
    </location>
</feature>
<feature type="transmembrane region" description="Helical" evidence="1">
    <location>
        <begin position="334"/>
        <end position="351"/>
    </location>
</feature>
<gene>
    <name evidence="2" type="ORF">HNQ39_000445</name>
</gene>
<reference evidence="2 3" key="1">
    <citation type="submission" date="2020-08" db="EMBL/GenBank/DDBJ databases">
        <title>Genomic Encyclopedia of Type Strains, Phase IV (KMG-IV): sequencing the most valuable type-strain genomes for metagenomic binning, comparative biology and taxonomic classification.</title>
        <authorList>
            <person name="Goeker M."/>
        </authorList>
    </citation>
    <scope>NUCLEOTIDE SEQUENCE [LARGE SCALE GENOMIC DNA]</scope>
    <source>
        <strain evidence="2 3">DSM 23562</strain>
    </source>
</reference>
<feature type="transmembrane region" description="Helical" evidence="1">
    <location>
        <begin position="357"/>
        <end position="376"/>
    </location>
</feature>
<evidence type="ECO:0000256" key="1">
    <source>
        <dbReference type="SAM" id="Phobius"/>
    </source>
</evidence>
<comment type="caution">
    <text evidence="2">The sequence shown here is derived from an EMBL/GenBank/DDBJ whole genome shotgun (WGS) entry which is preliminary data.</text>
</comment>
<evidence type="ECO:0008006" key="4">
    <source>
        <dbReference type="Google" id="ProtNLM"/>
    </source>
</evidence>
<dbReference type="RefSeq" id="WP_184192318.1">
    <property type="nucleotide sequence ID" value="NZ_JACHGW010000001.1"/>
</dbReference>
<evidence type="ECO:0000313" key="3">
    <source>
        <dbReference type="Proteomes" id="UP000520814"/>
    </source>
</evidence>
<keyword evidence="1" id="KW-0472">Membrane</keyword>